<evidence type="ECO:0000313" key="2">
    <source>
        <dbReference type="EMBL" id="MBD2594106.1"/>
    </source>
</evidence>
<reference evidence="2 3" key="1">
    <citation type="journal article" date="2020" name="ISME J.">
        <title>Comparative genomics reveals insights into cyanobacterial evolution and habitat adaptation.</title>
        <authorList>
            <person name="Chen M.Y."/>
            <person name="Teng W.K."/>
            <person name="Zhao L."/>
            <person name="Hu C.X."/>
            <person name="Zhou Y.K."/>
            <person name="Han B.P."/>
            <person name="Song L.R."/>
            <person name="Shu W.S."/>
        </authorList>
    </citation>
    <scope>NUCLEOTIDE SEQUENCE [LARGE SCALE GENOMIC DNA]</scope>
    <source>
        <strain evidence="2 3">FACHB-130</strain>
    </source>
</reference>
<feature type="transmembrane region" description="Helical" evidence="1">
    <location>
        <begin position="26"/>
        <end position="47"/>
    </location>
</feature>
<dbReference type="InterPro" id="IPR045584">
    <property type="entry name" value="Pilin-like"/>
</dbReference>
<evidence type="ECO:0000313" key="3">
    <source>
        <dbReference type="Proteomes" id="UP000603457"/>
    </source>
</evidence>
<accession>A0ABR8FRP9</accession>
<keyword evidence="1" id="KW-0472">Membrane</keyword>
<sequence>MHLFYRDKLKNILYADSCSGFTLPEILVIVLMFGVLAGLVLPNWLAFVDRSRLNTAQDKVYLAMRQAQSQALKEKVSWQVSFREENNVVKWAVHRADVNFFISDAVNNNANLWQNLENNILIDKNLNNRNTSETTLPKHTSQAIWRVVFNHQGCPVYQPGDECTNTSLRTLGQITLYSYKTGKARRCVYVSTILGAMRKGRERSSANENDKYCY</sequence>
<keyword evidence="1" id="KW-0812">Transmembrane</keyword>
<dbReference type="EMBL" id="JACJTB010000005">
    <property type="protein sequence ID" value="MBD2594106.1"/>
    <property type="molecule type" value="Genomic_DNA"/>
</dbReference>
<gene>
    <name evidence="2" type="ORF">H6G74_07145</name>
</gene>
<comment type="caution">
    <text evidence="2">The sequence shown here is derived from an EMBL/GenBank/DDBJ whole genome shotgun (WGS) entry which is preliminary data.</text>
</comment>
<organism evidence="2 3">
    <name type="scientific">Nostoc spongiaeforme FACHB-130</name>
    <dbReference type="NCBI Taxonomy" id="1357510"/>
    <lineage>
        <taxon>Bacteria</taxon>
        <taxon>Bacillati</taxon>
        <taxon>Cyanobacteriota</taxon>
        <taxon>Cyanophyceae</taxon>
        <taxon>Nostocales</taxon>
        <taxon>Nostocaceae</taxon>
        <taxon>Nostoc</taxon>
    </lineage>
</organism>
<dbReference type="InterPro" id="IPR012902">
    <property type="entry name" value="N_methyl_site"/>
</dbReference>
<dbReference type="PROSITE" id="PS00409">
    <property type="entry name" value="PROKAR_NTER_METHYL"/>
    <property type="match status" value="1"/>
</dbReference>
<dbReference type="Gene3D" id="3.30.700.10">
    <property type="entry name" value="Glycoprotein, Type 4 Pilin"/>
    <property type="match status" value="1"/>
</dbReference>
<name>A0ABR8FRP9_9NOSO</name>
<dbReference type="Proteomes" id="UP000603457">
    <property type="component" value="Unassembled WGS sequence"/>
</dbReference>
<keyword evidence="3" id="KW-1185">Reference proteome</keyword>
<dbReference type="SUPFAM" id="SSF54523">
    <property type="entry name" value="Pili subunits"/>
    <property type="match status" value="1"/>
</dbReference>
<proteinExistence type="predicted"/>
<keyword evidence="1" id="KW-1133">Transmembrane helix</keyword>
<evidence type="ECO:0000256" key="1">
    <source>
        <dbReference type="SAM" id="Phobius"/>
    </source>
</evidence>
<protein>
    <submittedName>
        <fullName evidence="2">Type II secretion system protein</fullName>
    </submittedName>
</protein>